<evidence type="ECO:0000256" key="5">
    <source>
        <dbReference type="PIRSR" id="PIRSR006019-1"/>
    </source>
</evidence>
<comment type="cofactor">
    <cofactor evidence="6">
        <name>Zn(2+)</name>
        <dbReference type="ChEBI" id="CHEBI:29105"/>
    </cofactor>
</comment>
<name>A0AA43QWR3_MYCAR</name>
<dbReference type="InterPro" id="IPR015517">
    <property type="entry name" value="dCMP_deaminase-rel"/>
</dbReference>
<organism evidence="8 9">
    <name type="scientific">Mycoplasmopsis arginini</name>
    <name type="common">Mycoplasma arginini</name>
    <dbReference type="NCBI Taxonomy" id="2094"/>
    <lineage>
        <taxon>Bacteria</taxon>
        <taxon>Bacillati</taxon>
        <taxon>Mycoplasmatota</taxon>
        <taxon>Mycoplasmoidales</taxon>
        <taxon>Metamycoplasmataceae</taxon>
        <taxon>Mycoplasmopsis</taxon>
    </lineage>
</organism>
<reference evidence="8" key="1">
    <citation type="submission" date="2022-11" db="EMBL/GenBank/DDBJ databases">
        <title>Draft genome of Mycoplasma arginini isolated from fly.</title>
        <authorList>
            <person name="Severgnini M."/>
            <person name="Gioia G."/>
            <person name="Cremonesi P."/>
            <person name="Moroni P."/>
            <person name="Addis M.F."/>
            <person name="Castiglioni B."/>
        </authorList>
    </citation>
    <scope>NUCLEOTIDE SEQUENCE</scope>
    <source>
        <strain evidence="8">QMP CG1-1632</strain>
    </source>
</reference>
<dbReference type="GO" id="GO:0004132">
    <property type="term" value="F:dCMP deaminase activity"/>
    <property type="evidence" value="ECO:0007669"/>
    <property type="project" value="InterPro"/>
</dbReference>
<dbReference type="GO" id="GO:0006220">
    <property type="term" value="P:pyrimidine nucleotide metabolic process"/>
    <property type="evidence" value="ECO:0007669"/>
    <property type="project" value="InterPro"/>
</dbReference>
<proteinExistence type="inferred from homology"/>
<evidence type="ECO:0000256" key="2">
    <source>
        <dbReference type="ARBA" id="ARBA00022723"/>
    </source>
</evidence>
<evidence type="ECO:0000313" key="8">
    <source>
        <dbReference type="EMBL" id="MDI3349595.1"/>
    </source>
</evidence>
<dbReference type="AlphaFoldDB" id="A0AA43QWR3"/>
<dbReference type="InterPro" id="IPR002125">
    <property type="entry name" value="CMP_dCMP_dom"/>
</dbReference>
<evidence type="ECO:0000256" key="4">
    <source>
        <dbReference type="ARBA" id="ARBA00022833"/>
    </source>
</evidence>
<dbReference type="PIRSF" id="PIRSF006019">
    <property type="entry name" value="dCMP_deaminase"/>
    <property type="match status" value="1"/>
</dbReference>
<feature type="domain" description="CMP/dCMP-type deaminase" evidence="7">
    <location>
        <begin position="2"/>
        <end position="136"/>
    </location>
</feature>
<gene>
    <name evidence="8" type="ORF">DCBHLPFO_00725</name>
</gene>
<accession>A0AA43QWR3</accession>
<keyword evidence="4 6" id="KW-0862">Zinc</keyword>
<dbReference type="PANTHER" id="PTHR11086">
    <property type="entry name" value="DEOXYCYTIDYLATE DEAMINASE-RELATED"/>
    <property type="match status" value="1"/>
</dbReference>
<evidence type="ECO:0000259" key="7">
    <source>
        <dbReference type="PROSITE" id="PS51747"/>
    </source>
</evidence>
<comment type="similarity">
    <text evidence="1">Belongs to the cytidine and deoxycytidylate deaminase family.</text>
</comment>
<dbReference type="Pfam" id="PF00383">
    <property type="entry name" value="dCMP_cyt_deam_1"/>
    <property type="match status" value="1"/>
</dbReference>
<evidence type="ECO:0000313" key="9">
    <source>
        <dbReference type="Proteomes" id="UP001162175"/>
    </source>
</evidence>
<evidence type="ECO:0000256" key="3">
    <source>
        <dbReference type="ARBA" id="ARBA00022801"/>
    </source>
</evidence>
<dbReference type="PROSITE" id="PS51747">
    <property type="entry name" value="CYT_DCMP_DEAMINASES_2"/>
    <property type="match status" value="1"/>
</dbReference>
<dbReference type="InterPro" id="IPR016473">
    <property type="entry name" value="dCMP_deaminase"/>
</dbReference>
<keyword evidence="3" id="KW-0378">Hydrolase</keyword>
<dbReference type="GO" id="GO:0005737">
    <property type="term" value="C:cytoplasm"/>
    <property type="evidence" value="ECO:0007669"/>
    <property type="project" value="TreeGrafter"/>
</dbReference>
<dbReference type="GO" id="GO:0008270">
    <property type="term" value="F:zinc ion binding"/>
    <property type="evidence" value="ECO:0007669"/>
    <property type="project" value="InterPro"/>
</dbReference>
<dbReference type="EMBL" id="JAPFAR010000048">
    <property type="protein sequence ID" value="MDI3349595.1"/>
    <property type="molecule type" value="Genomic_DNA"/>
</dbReference>
<dbReference type="Gene3D" id="3.40.140.10">
    <property type="entry name" value="Cytidine Deaminase, domain 2"/>
    <property type="match status" value="1"/>
</dbReference>
<feature type="binding site" evidence="6">
    <location>
        <position position="96"/>
    </location>
    <ligand>
        <name>Zn(2+)</name>
        <dbReference type="ChEBI" id="CHEBI:29105"/>
        <note>catalytic</note>
    </ligand>
</feature>
<dbReference type="Proteomes" id="UP001162175">
    <property type="component" value="Unassembled WGS sequence"/>
</dbReference>
<feature type="binding site" evidence="6">
    <location>
        <position position="67"/>
    </location>
    <ligand>
        <name>Zn(2+)</name>
        <dbReference type="ChEBI" id="CHEBI:29105"/>
        <note>catalytic</note>
    </ligand>
</feature>
<dbReference type="PROSITE" id="PS00903">
    <property type="entry name" value="CYT_DCMP_DEAMINASES_1"/>
    <property type="match status" value="1"/>
</dbReference>
<sequence>MNWEDYFLNIAEQVKLKSKDESTQIGAVIVGEDREVLSTGYNSFPRGLDDSLKERQERPEKYFWIEHAERNAIYNAARIGVSLKNSTIYLTSGLPCMDCARGIVNSGIRKIYCKEVCTTKNKEKWVESQTKSLQLLNECGVEVIYY</sequence>
<protein>
    <submittedName>
        <fullName evidence="8">dCMP deaminase family protein</fullName>
    </submittedName>
</protein>
<evidence type="ECO:0000256" key="1">
    <source>
        <dbReference type="ARBA" id="ARBA00006576"/>
    </source>
</evidence>
<dbReference type="InterPro" id="IPR016193">
    <property type="entry name" value="Cytidine_deaminase-like"/>
</dbReference>
<feature type="active site" description="Proton donor" evidence="5">
    <location>
        <position position="69"/>
    </location>
</feature>
<dbReference type="SUPFAM" id="SSF53927">
    <property type="entry name" value="Cytidine deaminase-like"/>
    <property type="match status" value="1"/>
</dbReference>
<keyword evidence="2 6" id="KW-0479">Metal-binding</keyword>
<comment type="caution">
    <text evidence="8">The sequence shown here is derived from an EMBL/GenBank/DDBJ whole genome shotgun (WGS) entry which is preliminary data.</text>
</comment>
<feature type="binding site" evidence="6">
    <location>
        <position position="99"/>
    </location>
    <ligand>
        <name>Zn(2+)</name>
        <dbReference type="ChEBI" id="CHEBI:29105"/>
        <note>catalytic</note>
    </ligand>
</feature>
<dbReference type="PANTHER" id="PTHR11086:SF18">
    <property type="entry name" value="DEOXYCYTIDYLATE DEAMINASE"/>
    <property type="match status" value="1"/>
</dbReference>
<dbReference type="InterPro" id="IPR016192">
    <property type="entry name" value="APOBEC/CMP_deaminase_Zn-bd"/>
</dbReference>
<evidence type="ECO:0000256" key="6">
    <source>
        <dbReference type="PIRSR" id="PIRSR006019-2"/>
    </source>
</evidence>